<dbReference type="Pfam" id="PF17488">
    <property type="entry name" value="Herpes_glycoH_C"/>
    <property type="match status" value="1"/>
</dbReference>
<dbReference type="Proteomes" id="UP000243787">
    <property type="component" value="Segment"/>
</dbReference>
<keyword evidence="1" id="KW-0812">Transmembrane</keyword>
<dbReference type="GeneID" id="40524678"/>
<feature type="non-terminal residue" evidence="3">
    <location>
        <position position="1"/>
    </location>
</feature>
<dbReference type="RefSeq" id="YP_009664623.1">
    <property type="nucleotide sequence ID" value="NC_043053.1"/>
</dbReference>
<keyword evidence="1" id="KW-0472">Membrane</keyword>
<protein>
    <submittedName>
        <fullName evidence="3">Glycoprotein H</fullName>
    </submittedName>
</protein>
<evidence type="ECO:0000259" key="2">
    <source>
        <dbReference type="Pfam" id="PF17488"/>
    </source>
</evidence>
<accession>B3FIN2</accession>
<proteinExistence type="predicted"/>
<gene>
    <name evidence="3" type="primary">UL22</name>
</gene>
<dbReference type="Gene3D" id="1.20.58.1340">
    <property type="match status" value="1"/>
</dbReference>
<evidence type="ECO:0000256" key="1">
    <source>
        <dbReference type="SAM" id="Phobius"/>
    </source>
</evidence>
<evidence type="ECO:0000313" key="3">
    <source>
        <dbReference type="EMBL" id="ABX60167.1"/>
    </source>
</evidence>
<dbReference type="EMBL" id="EU194838">
    <property type="protein sequence ID" value="ABX60167.1"/>
    <property type="molecule type" value="Genomic_DNA"/>
</dbReference>
<feature type="transmembrane region" description="Helical" evidence="1">
    <location>
        <begin position="424"/>
        <end position="442"/>
    </location>
</feature>
<name>B3FIN2_9ALPH</name>
<dbReference type="InterPro" id="IPR038172">
    <property type="entry name" value="Herpes_glycoH_C_sf"/>
</dbReference>
<evidence type="ECO:0000313" key="4">
    <source>
        <dbReference type="Proteomes" id="UP000243787"/>
    </source>
</evidence>
<organism evidence="3 4">
    <name type="scientific">lung-eye-trachea disease-associated herpesvirus</name>
    <dbReference type="NCBI Taxonomy" id="203820"/>
    <lineage>
        <taxon>Viruses</taxon>
        <taxon>Duplodnaviria</taxon>
        <taxon>Heunggongvirae</taxon>
        <taxon>Peploviricota</taxon>
        <taxon>Herviviricetes</taxon>
        <taxon>Herpesvirales</taxon>
        <taxon>Orthoherpesviridae</taxon>
        <taxon>Alphaherpesvirinae</taxon>
        <taxon>Chelonid alphaherpesvirus 6</taxon>
    </lineage>
</organism>
<dbReference type="Pfam" id="PF02489">
    <property type="entry name" value="Herpes_glycop_H"/>
    <property type="match status" value="1"/>
</dbReference>
<dbReference type="InterPro" id="IPR035305">
    <property type="entry name" value="Herpes_glycoH_C"/>
</dbReference>
<dbReference type="KEGG" id="vg:40524678"/>
<reference evidence="3 4" key="1">
    <citation type="journal article" date="2008" name="Clin. Vaccine Immunol.">
        <title>Use of baculovirus-expressed glycoprotein H in an enzyme-linked immunosorbent assay developed to assess exposure to chelonid fibropapillomatosis-associated herpesvirus and its relationship to the prevalence of fibropapillomatosis in sea turtles.</title>
        <authorList>
            <person name="Herbst L.H."/>
            <person name="Lemaire S."/>
            <person name="Ene A.R."/>
            <person name="Heslin D.J."/>
            <person name="Ehrhart L.M."/>
            <person name="Bagley D.A."/>
            <person name="Klein P.A."/>
            <person name="Lenz J."/>
        </authorList>
    </citation>
    <scope>NUCLEOTIDE SEQUENCE [LARGE SCALE GENOMIC DNA]</scope>
</reference>
<feature type="non-terminal residue" evidence="3">
    <location>
        <position position="446"/>
    </location>
</feature>
<keyword evidence="1" id="KW-1133">Transmembrane helix</keyword>
<dbReference type="Gene3D" id="2.60.40.3190">
    <property type="entry name" value="Herpesvirus glycoprotein H, C-terminal domain"/>
    <property type="match status" value="1"/>
</dbReference>
<feature type="domain" description="Herpesvirus glycoprotein H C-terminal" evidence="2">
    <location>
        <begin position="262"/>
        <end position="410"/>
    </location>
</feature>
<sequence>EDKFIRLGLKRGYHAGEDVLDFYTRARLMVTFVTHCYDRRRVTSRGVSAIQYPWTIYSHYADAFSETYSAPAERAKLTVDDDAFVTYMRLLFLDSFDSLTDAVKRHAPTGFGVYEFFSRVYADFITWQRVSSRDREGMYLALHTLPGNSSEAMWRLRRLLLEVTSMCTLAEMTTSILDAEDSLARHKHRNLFGYTSPCLYGLRFDLAYDLVQMQVLTLMPARVTAQPWSSSYYALGRDAERLIRSFMVLNSIDVDRLFPELSCLDIFNARGLIAVVPVFYNATYLISTTPLVRVGTYPVGDTIVSSPLYISYVNATCVATNRLIGTNEIRANVQLTTDSAVCSLCGAVLVKYSETLGFREMLYIDGLTTQNALFHAPKNASVRSPFLDSAPTDTAKFIMLFPNGTVFRLAGVTEDVFFVPIKELGIVIGALAGTIAFVAFMIKMCV</sequence>